<dbReference type="Pfam" id="PF12796">
    <property type="entry name" value="Ank_2"/>
    <property type="match status" value="1"/>
</dbReference>
<evidence type="ECO:0000313" key="5">
    <source>
        <dbReference type="Proteomes" id="UP001221757"/>
    </source>
</evidence>
<protein>
    <recommendedName>
        <fullName evidence="3">Nephrocystin 3-like N-terminal domain-containing protein</fullName>
    </recommendedName>
</protein>
<evidence type="ECO:0000313" key="4">
    <source>
        <dbReference type="EMBL" id="KAJ7690388.1"/>
    </source>
</evidence>
<dbReference type="InterPro" id="IPR002110">
    <property type="entry name" value="Ankyrin_rpt"/>
</dbReference>
<dbReference type="Pfam" id="PF24883">
    <property type="entry name" value="NPHP3_N"/>
    <property type="match status" value="1"/>
</dbReference>
<proteinExistence type="predicted"/>
<dbReference type="PANTHER" id="PTHR10039">
    <property type="entry name" value="AMELOGENIN"/>
    <property type="match status" value="1"/>
</dbReference>
<dbReference type="AlphaFoldDB" id="A0AAD7DFJ9"/>
<dbReference type="SMART" id="SM00248">
    <property type="entry name" value="ANK"/>
    <property type="match status" value="3"/>
</dbReference>
<feature type="repeat" description="ANK" evidence="2">
    <location>
        <begin position="528"/>
        <end position="560"/>
    </location>
</feature>
<reference evidence="4" key="1">
    <citation type="submission" date="2023-03" db="EMBL/GenBank/DDBJ databases">
        <title>Massive genome expansion in bonnet fungi (Mycena s.s.) driven by repeated elements and novel gene families across ecological guilds.</title>
        <authorList>
            <consortium name="Lawrence Berkeley National Laboratory"/>
            <person name="Harder C.B."/>
            <person name="Miyauchi S."/>
            <person name="Viragh M."/>
            <person name="Kuo A."/>
            <person name="Thoen E."/>
            <person name="Andreopoulos B."/>
            <person name="Lu D."/>
            <person name="Skrede I."/>
            <person name="Drula E."/>
            <person name="Henrissat B."/>
            <person name="Morin E."/>
            <person name="Kohler A."/>
            <person name="Barry K."/>
            <person name="LaButti K."/>
            <person name="Morin E."/>
            <person name="Salamov A."/>
            <person name="Lipzen A."/>
            <person name="Mereny Z."/>
            <person name="Hegedus B."/>
            <person name="Baldrian P."/>
            <person name="Stursova M."/>
            <person name="Weitz H."/>
            <person name="Taylor A."/>
            <person name="Grigoriev I.V."/>
            <person name="Nagy L.G."/>
            <person name="Martin F."/>
            <person name="Kauserud H."/>
        </authorList>
    </citation>
    <scope>NUCLEOTIDE SEQUENCE</scope>
    <source>
        <strain evidence="4">CBHHK067</strain>
    </source>
</reference>
<name>A0AAD7DFJ9_MYCRO</name>
<dbReference type="PROSITE" id="PS50297">
    <property type="entry name" value="ANK_REP_REGION"/>
    <property type="match status" value="3"/>
</dbReference>
<dbReference type="InterPro" id="IPR036770">
    <property type="entry name" value="Ankyrin_rpt-contain_sf"/>
</dbReference>
<keyword evidence="1" id="KW-0677">Repeat</keyword>
<keyword evidence="2" id="KW-0040">ANK repeat</keyword>
<keyword evidence="5" id="KW-1185">Reference proteome</keyword>
<feature type="repeat" description="ANK" evidence="2">
    <location>
        <begin position="561"/>
        <end position="593"/>
    </location>
</feature>
<feature type="repeat" description="ANK" evidence="2">
    <location>
        <begin position="594"/>
        <end position="626"/>
    </location>
</feature>
<evidence type="ECO:0000256" key="1">
    <source>
        <dbReference type="ARBA" id="ARBA00022737"/>
    </source>
</evidence>
<dbReference type="InterPro" id="IPR027417">
    <property type="entry name" value="P-loop_NTPase"/>
</dbReference>
<dbReference type="InterPro" id="IPR056884">
    <property type="entry name" value="NPHP3-like_N"/>
</dbReference>
<dbReference type="PANTHER" id="PTHR10039:SF16">
    <property type="entry name" value="GPI INOSITOL-DEACYLASE"/>
    <property type="match status" value="1"/>
</dbReference>
<comment type="caution">
    <text evidence="4">The sequence shown here is derived from an EMBL/GenBank/DDBJ whole genome shotgun (WGS) entry which is preliminary data.</text>
</comment>
<dbReference type="PROSITE" id="PS50088">
    <property type="entry name" value="ANK_REPEAT"/>
    <property type="match status" value="3"/>
</dbReference>
<dbReference type="InterPro" id="IPR059179">
    <property type="entry name" value="MLKL-like_MCAfunc"/>
</dbReference>
<dbReference type="Gene3D" id="1.25.40.20">
    <property type="entry name" value="Ankyrin repeat-containing domain"/>
    <property type="match status" value="1"/>
</dbReference>
<dbReference type="Gene3D" id="3.40.50.300">
    <property type="entry name" value="P-loop containing nucleotide triphosphate hydrolases"/>
    <property type="match status" value="1"/>
</dbReference>
<feature type="domain" description="Nephrocystin 3-like N-terminal" evidence="3">
    <location>
        <begin position="159"/>
        <end position="317"/>
    </location>
</feature>
<dbReference type="SUPFAM" id="SSF48403">
    <property type="entry name" value="Ankyrin repeat"/>
    <property type="match status" value="1"/>
</dbReference>
<organism evidence="4 5">
    <name type="scientific">Mycena rosella</name>
    <name type="common">Pink bonnet</name>
    <name type="synonym">Agaricus rosellus</name>
    <dbReference type="NCBI Taxonomy" id="1033263"/>
    <lineage>
        <taxon>Eukaryota</taxon>
        <taxon>Fungi</taxon>
        <taxon>Dikarya</taxon>
        <taxon>Basidiomycota</taxon>
        <taxon>Agaricomycotina</taxon>
        <taxon>Agaricomycetes</taxon>
        <taxon>Agaricomycetidae</taxon>
        <taxon>Agaricales</taxon>
        <taxon>Marasmiineae</taxon>
        <taxon>Mycenaceae</taxon>
        <taxon>Mycena</taxon>
    </lineage>
</organism>
<feature type="non-terminal residue" evidence="4">
    <location>
        <position position="1"/>
    </location>
</feature>
<dbReference type="Proteomes" id="UP001221757">
    <property type="component" value="Unassembled WGS sequence"/>
</dbReference>
<evidence type="ECO:0000256" key="2">
    <source>
        <dbReference type="PROSITE-ProRule" id="PRU00023"/>
    </source>
</evidence>
<dbReference type="EMBL" id="JARKIE010000065">
    <property type="protein sequence ID" value="KAJ7690388.1"/>
    <property type="molecule type" value="Genomic_DNA"/>
</dbReference>
<dbReference type="CDD" id="cd21037">
    <property type="entry name" value="MLKL_NTD"/>
    <property type="match status" value="1"/>
</dbReference>
<gene>
    <name evidence="4" type="ORF">B0H17DRAFT_983179</name>
</gene>
<evidence type="ECO:0000259" key="3">
    <source>
        <dbReference type="Pfam" id="PF24883"/>
    </source>
</evidence>
<accession>A0AAD7DFJ9</accession>
<sequence length="644" mass="72401">MSVILKMYKEVKDRNEKRDALLVNITDLSCDLCSAVLWMDATDHLDLVDRLEADIKRYRGLLEKASTFLQEYSNQTTLTHLAARNELGTKFSSLTQELESFGARFRTNRLVDLAINQRVDSSTLNKIHDTVLEAKLEKWLQSPDMKQKQLKTLQLRKDGTGLWLLEGDMLRSWQDNPGSLWITGRLINKLGNDTQLFQAMTNRPPPAIAFFYFDFRNEDGQAMHSALRRIVLQLSAQSPRPYIALEKQYTSKSNGQMLPTDQDLLNILEELLLEIGRTYIVLDALDECKEHDHPGLVDFISGLHNWSKTPLHLLVTSQPRQIFTAGLGTYQSNSHVPRSRFRLAACLTVEISHCEWEDKLDKTLDDLPNDLFGIYDRFLHGIRLDSFVYAVGALRWIMFSYNHLNLDNLADTIAFDLADPKQYIYKPNRREGNQTLLPKWFEGLAVFNQVYVTLAHASVQDYLLSTQFEDRFGCNLSPSHSHTFIAQTCIAYLLHFSDNAPEEVSDSSLDNTSRSYPLAKYAAINWCQYGSALEAASTFSRTEIVHLLLENGADVNAPGGAYGSALQAASAWGHTDIVHLLLENGADINTAGGYYGSALQAGSVSGEMEIVRLLLEKGADVNTMGGEYGSALQAASKWGHMDVV</sequence>